<organism evidence="3 4">
    <name type="scientific">Psychromarinibacter sediminicola</name>
    <dbReference type="NCBI Taxonomy" id="3033385"/>
    <lineage>
        <taxon>Bacteria</taxon>
        <taxon>Pseudomonadati</taxon>
        <taxon>Pseudomonadota</taxon>
        <taxon>Alphaproteobacteria</taxon>
        <taxon>Rhodobacterales</taxon>
        <taxon>Paracoccaceae</taxon>
        <taxon>Psychromarinibacter</taxon>
    </lineage>
</organism>
<evidence type="ECO:0000313" key="3">
    <source>
        <dbReference type="EMBL" id="MDF0599773.1"/>
    </source>
</evidence>
<feature type="signal peptide" evidence="2">
    <location>
        <begin position="1"/>
        <end position="22"/>
    </location>
</feature>
<evidence type="ECO:0000313" key="4">
    <source>
        <dbReference type="Proteomes" id="UP001220964"/>
    </source>
</evidence>
<dbReference type="EMBL" id="JARGYC010000005">
    <property type="protein sequence ID" value="MDF0599773.1"/>
    <property type="molecule type" value="Genomic_DNA"/>
</dbReference>
<feature type="chain" id="PRO_5042124506" description="PepSY domain-containing protein" evidence="2">
    <location>
        <begin position="23"/>
        <end position="167"/>
    </location>
</feature>
<dbReference type="AlphaFoldDB" id="A0AAE3NM03"/>
<feature type="compositionally biased region" description="Gly residues" evidence="1">
    <location>
        <begin position="120"/>
        <end position="130"/>
    </location>
</feature>
<feature type="region of interest" description="Disordered" evidence="1">
    <location>
        <begin position="145"/>
        <end position="167"/>
    </location>
</feature>
<dbReference type="Proteomes" id="UP001220964">
    <property type="component" value="Unassembled WGS sequence"/>
</dbReference>
<proteinExistence type="predicted"/>
<keyword evidence="4" id="KW-1185">Reference proteome</keyword>
<gene>
    <name evidence="3" type="ORF">P1J78_03410</name>
</gene>
<feature type="compositionally biased region" description="Gly residues" evidence="1">
    <location>
        <begin position="146"/>
        <end position="155"/>
    </location>
</feature>
<name>A0AAE3NM03_9RHOB</name>
<reference evidence="3" key="1">
    <citation type="submission" date="2023-03" db="EMBL/GenBank/DDBJ databases">
        <title>Multiphase analysis and comparison of six strains from genera Psychromarinibacter, Lutimaribacter, and Maritimibacter, including a novel species: Psychromarinibacter sediminicola sp. nov.</title>
        <authorList>
            <person name="Wang Y.-H."/>
            <person name="Ye M.-Q."/>
            <person name="Du Z.-J."/>
        </authorList>
    </citation>
    <scope>NUCLEOTIDE SEQUENCE</scope>
    <source>
        <strain evidence="3">C21-152</strain>
    </source>
</reference>
<dbReference type="RefSeq" id="WP_275565919.1">
    <property type="nucleotide sequence ID" value="NZ_JARGYC010000005.1"/>
</dbReference>
<feature type="compositionally biased region" description="Low complexity" evidence="1">
    <location>
        <begin position="156"/>
        <end position="167"/>
    </location>
</feature>
<feature type="region of interest" description="Disordered" evidence="1">
    <location>
        <begin position="28"/>
        <end position="48"/>
    </location>
</feature>
<sequence>MKRSILLATTLGTVLAVTPALAQSNSSAAPAQSASNGSAASQSQANRQTAAAQGIGELMAQLEAEGYTEINIRRTLLGRYRIEAENAAHVREIVMHQQTGEILRDVLLRVKVDAESETGVGNGTGSGSNGGASVSVGAGAEVGVEAGNGGTGGSVDGSVDADVGLGN</sequence>
<evidence type="ECO:0000256" key="2">
    <source>
        <dbReference type="SAM" id="SignalP"/>
    </source>
</evidence>
<accession>A0AAE3NM03</accession>
<protein>
    <recommendedName>
        <fullName evidence="5">PepSY domain-containing protein</fullName>
    </recommendedName>
</protein>
<comment type="caution">
    <text evidence="3">The sequence shown here is derived from an EMBL/GenBank/DDBJ whole genome shotgun (WGS) entry which is preliminary data.</text>
</comment>
<evidence type="ECO:0000256" key="1">
    <source>
        <dbReference type="SAM" id="MobiDB-lite"/>
    </source>
</evidence>
<keyword evidence="2" id="KW-0732">Signal</keyword>
<feature type="region of interest" description="Disordered" evidence="1">
    <location>
        <begin position="117"/>
        <end position="136"/>
    </location>
</feature>
<evidence type="ECO:0008006" key="5">
    <source>
        <dbReference type="Google" id="ProtNLM"/>
    </source>
</evidence>